<dbReference type="Gene3D" id="3.80.10.10">
    <property type="entry name" value="Ribonuclease Inhibitor"/>
    <property type="match status" value="1"/>
</dbReference>
<dbReference type="SUPFAM" id="SSF81383">
    <property type="entry name" value="F-box domain"/>
    <property type="match status" value="1"/>
</dbReference>
<dbReference type="AlphaFoldDB" id="A0A251RLW4"/>
<evidence type="ECO:0000259" key="1">
    <source>
        <dbReference type="PROSITE" id="PS50181"/>
    </source>
</evidence>
<gene>
    <name evidence="2" type="ORF">HannXRQ_Chr17g0536871</name>
</gene>
<dbReference type="PANTHER" id="PTHR34223">
    <property type="entry name" value="OS11G0201299 PROTEIN"/>
    <property type="match status" value="1"/>
</dbReference>
<evidence type="ECO:0000313" key="2">
    <source>
        <dbReference type="EMBL" id="OTF85151.1"/>
    </source>
</evidence>
<dbReference type="InterPro" id="IPR032675">
    <property type="entry name" value="LRR_dom_sf"/>
</dbReference>
<name>A0A251RLW4_HELAN</name>
<organism evidence="2 3">
    <name type="scientific">Helianthus annuus</name>
    <name type="common">Common sunflower</name>
    <dbReference type="NCBI Taxonomy" id="4232"/>
    <lineage>
        <taxon>Eukaryota</taxon>
        <taxon>Viridiplantae</taxon>
        <taxon>Streptophyta</taxon>
        <taxon>Embryophyta</taxon>
        <taxon>Tracheophyta</taxon>
        <taxon>Spermatophyta</taxon>
        <taxon>Magnoliopsida</taxon>
        <taxon>eudicotyledons</taxon>
        <taxon>Gunneridae</taxon>
        <taxon>Pentapetalae</taxon>
        <taxon>asterids</taxon>
        <taxon>campanulids</taxon>
        <taxon>Asterales</taxon>
        <taxon>Asteraceae</taxon>
        <taxon>Asteroideae</taxon>
        <taxon>Heliantheae alliance</taxon>
        <taxon>Heliantheae</taxon>
        <taxon>Helianthus</taxon>
    </lineage>
</organism>
<feature type="domain" description="F-box" evidence="1">
    <location>
        <begin position="12"/>
        <end position="60"/>
    </location>
</feature>
<reference evidence="3" key="1">
    <citation type="journal article" date="2017" name="Nature">
        <title>The sunflower genome provides insights into oil metabolism, flowering and Asterid evolution.</title>
        <authorList>
            <person name="Badouin H."/>
            <person name="Gouzy J."/>
            <person name="Grassa C.J."/>
            <person name="Murat F."/>
            <person name="Staton S.E."/>
            <person name="Cottret L."/>
            <person name="Lelandais-Briere C."/>
            <person name="Owens G.L."/>
            <person name="Carrere S."/>
            <person name="Mayjonade B."/>
            <person name="Legrand L."/>
            <person name="Gill N."/>
            <person name="Kane N.C."/>
            <person name="Bowers J.E."/>
            <person name="Hubner S."/>
            <person name="Bellec A."/>
            <person name="Berard A."/>
            <person name="Berges H."/>
            <person name="Blanchet N."/>
            <person name="Boniface M.C."/>
            <person name="Brunel D."/>
            <person name="Catrice O."/>
            <person name="Chaidir N."/>
            <person name="Claudel C."/>
            <person name="Donnadieu C."/>
            <person name="Faraut T."/>
            <person name="Fievet G."/>
            <person name="Helmstetter N."/>
            <person name="King M."/>
            <person name="Knapp S.J."/>
            <person name="Lai Z."/>
            <person name="Le Paslier M.C."/>
            <person name="Lippi Y."/>
            <person name="Lorenzon L."/>
            <person name="Mandel J.R."/>
            <person name="Marage G."/>
            <person name="Marchand G."/>
            <person name="Marquand E."/>
            <person name="Bret-Mestries E."/>
            <person name="Morien E."/>
            <person name="Nambeesan S."/>
            <person name="Nguyen T."/>
            <person name="Pegot-Espagnet P."/>
            <person name="Pouilly N."/>
            <person name="Raftis F."/>
            <person name="Sallet E."/>
            <person name="Schiex T."/>
            <person name="Thomas J."/>
            <person name="Vandecasteele C."/>
            <person name="Vares D."/>
            <person name="Vear F."/>
            <person name="Vautrin S."/>
            <person name="Crespi M."/>
            <person name="Mangin B."/>
            <person name="Burke J.M."/>
            <person name="Salse J."/>
            <person name="Munos S."/>
            <person name="Vincourt P."/>
            <person name="Rieseberg L.H."/>
            <person name="Langlade N.B."/>
        </authorList>
    </citation>
    <scope>NUCLEOTIDE SEQUENCE [LARGE SCALE GENOMIC DNA]</scope>
    <source>
        <strain evidence="3">cv. SF193</strain>
    </source>
</reference>
<dbReference type="InterPro" id="IPR055411">
    <property type="entry name" value="LRR_FXL15/At3g58940/PEG3-like"/>
</dbReference>
<dbReference type="SMART" id="SM00256">
    <property type="entry name" value="FBOX"/>
    <property type="match status" value="1"/>
</dbReference>
<dbReference type="InParanoid" id="A0A251RLW4"/>
<dbReference type="PANTHER" id="PTHR34223:SF101">
    <property type="entry name" value="F-BOX DOMAIN-CONTAINING PROTEIN"/>
    <property type="match status" value="1"/>
</dbReference>
<dbReference type="PROSITE" id="PS50181">
    <property type="entry name" value="FBOX"/>
    <property type="match status" value="1"/>
</dbReference>
<dbReference type="Proteomes" id="UP000215914">
    <property type="component" value="Chromosome 17"/>
</dbReference>
<dbReference type="Pfam" id="PF24758">
    <property type="entry name" value="LRR_At5g56370"/>
    <property type="match status" value="1"/>
</dbReference>
<dbReference type="STRING" id="4232.A0A251RLW4"/>
<accession>A0A251RLW4</accession>
<dbReference type="Pfam" id="PF00646">
    <property type="entry name" value="F-box"/>
    <property type="match status" value="1"/>
</dbReference>
<dbReference type="InterPro" id="IPR036047">
    <property type="entry name" value="F-box-like_dom_sf"/>
</dbReference>
<dbReference type="EMBL" id="CM007906">
    <property type="protein sequence ID" value="OTF85151.1"/>
    <property type="molecule type" value="Genomic_DNA"/>
</dbReference>
<dbReference type="InterPro" id="IPR001810">
    <property type="entry name" value="F-box_dom"/>
</dbReference>
<dbReference type="InterPro" id="IPR053197">
    <property type="entry name" value="F-box_SCFL_complex_component"/>
</dbReference>
<dbReference type="SUPFAM" id="SSF52047">
    <property type="entry name" value="RNI-like"/>
    <property type="match status" value="1"/>
</dbReference>
<proteinExistence type="predicted"/>
<protein>
    <submittedName>
        <fullName evidence="2">Putative F-box domain, Leucine-rich repeat domain, L domain-like protein</fullName>
    </submittedName>
</protein>
<keyword evidence="3" id="KW-1185">Reference proteome</keyword>
<evidence type="ECO:0000313" key="3">
    <source>
        <dbReference type="Proteomes" id="UP000215914"/>
    </source>
</evidence>
<sequence>MDSSNGKKNVEEDRLSSLPDDLIYKILAFIGIEYVVQTSVLSSRWRFIWTSMPYLNFSREKIYHPHKFSKFITHFFSSRNNQTKVSSVKLSFHGEDNQDVDVFVQQIMEYAFSHNIQQLNVACLFDKYGVEFPHFLSSSQSLKHLSVTKEHVSATPYLRTYVVKAPSTWEFPALTTLYLHDVHLCCDETTDKCIDLFSKCPNLKSLTIKSCYMGVKVLSICLPLLSNLTLESIRGGVKVFNIVSPQLKNLTMKSDSQYYPRYARDRQYQIYAPDLVFLLYRGYDHLQLYTNGFLSLEKADICVSSPKDAHEVLHLLPQLHNVKSLTLNLEIVEKLGSLFFVCTHFTLKKFVQQLSSSVELMSHPPSPFVNLRSLKIYPTSEHSRVEKHKSGKMSAELKRYLLDASPGAIVTMVSREDVRAIKNTRLAQNLTTKLMALLQRVRSNIETIMAKIYEQRKAQVDKVIVADWNVHWCWKILSERVEKREEKPSGVISKLNEILKLLRTLPASNRATIQPSISTLWAEADIVMNLMTDLMKMYFDEKRRHLSVCCHELATTL</sequence>